<dbReference type="OrthoDB" id="5554627at2759"/>
<reference evidence="2 3" key="1">
    <citation type="journal article" date="2015" name="Genome Biol. Evol.">
        <title>Phylogenomic analyses indicate that early fungi evolved digesting cell walls of algal ancestors of land plants.</title>
        <authorList>
            <person name="Chang Y."/>
            <person name="Wang S."/>
            <person name="Sekimoto S."/>
            <person name="Aerts A.L."/>
            <person name="Choi C."/>
            <person name="Clum A."/>
            <person name="LaButti K.M."/>
            <person name="Lindquist E.A."/>
            <person name="Yee Ngan C."/>
            <person name="Ohm R.A."/>
            <person name="Salamov A.A."/>
            <person name="Grigoriev I.V."/>
            <person name="Spatafora J.W."/>
            <person name="Berbee M.L."/>
        </authorList>
    </citation>
    <scope>NUCLEOTIDE SEQUENCE [LARGE SCALE GENOMIC DNA]</scope>
    <source>
        <strain evidence="2 3">NRRL 1564</strain>
    </source>
</reference>
<dbReference type="Proteomes" id="UP000242474">
    <property type="component" value="Unassembled WGS sequence"/>
</dbReference>
<name>A0A2G5B5D4_COERN</name>
<dbReference type="EMBL" id="KZ303520">
    <property type="protein sequence ID" value="PIA14228.1"/>
    <property type="molecule type" value="Genomic_DNA"/>
</dbReference>
<accession>A0A2G5B5D4</accession>
<dbReference type="AlphaFoldDB" id="A0A2G5B5D4"/>
<keyword evidence="1" id="KW-0732">Signal</keyword>
<sequence>MYTKYWRALITITLCAVAKAFDFHTDEAAKCAHDHWDDIRKIVNPKISMMESILPESGIEKVKSLLDGKTELPKDPPSRNWLSDAADAIPEPLMNMFGKDIIEKCVKEAKHE</sequence>
<gene>
    <name evidence="2" type="ORF">COEREDRAFT_88897</name>
</gene>
<protein>
    <submittedName>
        <fullName evidence="2">Uncharacterized protein</fullName>
    </submittedName>
</protein>
<feature type="chain" id="PRO_5013579362" evidence="1">
    <location>
        <begin position="21"/>
        <end position="112"/>
    </location>
</feature>
<proteinExistence type="predicted"/>
<evidence type="ECO:0000313" key="3">
    <source>
        <dbReference type="Proteomes" id="UP000242474"/>
    </source>
</evidence>
<evidence type="ECO:0000256" key="1">
    <source>
        <dbReference type="SAM" id="SignalP"/>
    </source>
</evidence>
<feature type="signal peptide" evidence="1">
    <location>
        <begin position="1"/>
        <end position="20"/>
    </location>
</feature>
<evidence type="ECO:0000313" key="2">
    <source>
        <dbReference type="EMBL" id="PIA14228.1"/>
    </source>
</evidence>
<keyword evidence="3" id="KW-1185">Reference proteome</keyword>
<organism evidence="2 3">
    <name type="scientific">Coemansia reversa (strain ATCC 12441 / NRRL 1564)</name>
    <dbReference type="NCBI Taxonomy" id="763665"/>
    <lineage>
        <taxon>Eukaryota</taxon>
        <taxon>Fungi</taxon>
        <taxon>Fungi incertae sedis</taxon>
        <taxon>Zoopagomycota</taxon>
        <taxon>Kickxellomycotina</taxon>
        <taxon>Kickxellomycetes</taxon>
        <taxon>Kickxellales</taxon>
        <taxon>Kickxellaceae</taxon>
        <taxon>Coemansia</taxon>
    </lineage>
</organism>